<sequence length="39" mass="4339">MAQSHGKAVHFQSVLKIWRNSIMVTCGDPQTTWLSDHGA</sequence>
<gene>
    <name evidence="1" type="ORF">An11g08570</name>
</gene>
<protein>
    <submittedName>
        <fullName evidence="1">Uncharacterized protein</fullName>
    </submittedName>
</protein>
<dbReference type="KEGG" id="ang:An11g08570"/>
<reference evidence="1" key="1">
    <citation type="submission" date="2025-02" db="EMBL/GenBank/DDBJ databases">
        <authorList>
            <consortium name="NCBI Genome Project"/>
        </authorList>
    </citation>
    <scope>NUCLEOTIDE SEQUENCE</scope>
</reference>
<evidence type="ECO:0000313" key="1">
    <source>
        <dbReference type="RefSeq" id="XP_059604363.1"/>
    </source>
</evidence>
<dbReference type="VEuPathDB" id="FungiDB:An11g08570"/>
<accession>A0AAJ8BWP4</accession>
<organism evidence="1">
    <name type="scientific">Aspergillus niger</name>
    <dbReference type="NCBI Taxonomy" id="5061"/>
    <lineage>
        <taxon>Eukaryota</taxon>
        <taxon>Fungi</taxon>
        <taxon>Dikarya</taxon>
        <taxon>Ascomycota</taxon>
        <taxon>Pezizomycotina</taxon>
        <taxon>Eurotiomycetes</taxon>
        <taxon>Eurotiomycetidae</taxon>
        <taxon>Eurotiales</taxon>
        <taxon>Aspergillaceae</taxon>
        <taxon>Aspergillus</taxon>
        <taxon>Aspergillus subgen. Circumdati</taxon>
    </lineage>
</organism>
<reference evidence="1" key="2">
    <citation type="submission" date="2025-08" db="UniProtKB">
        <authorList>
            <consortium name="RefSeq"/>
        </authorList>
    </citation>
    <scope>IDENTIFICATION</scope>
</reference>
<proteinExistence type="predicted"/>
<dbReference type="RefSeq" id="XP_059604363.1">
    <property type="nucleotide sequence ID" value="XM_059750460.1"/>
</dbReference>
<dbReference type="GeneID" id="84592383"/>
<dbReference type="AlphaFoldDB" id="A0AAJ8BWP4"/>
<name>A0AAJ8BWP4_ASPNG</name>